<reference evidence="1 2" key="1">
    <citation type="journal article" date="2008" name="Nature">
        <title>The genome of the model beetle and pest Tribolium castaneum.</title>
        <authorList>
            <consortium name="Tribolium Genome Sequencing Consortium"/>
            <person name="Richards S."/>
            <person name="Gibbs R.A."/>
            <person name="Weinstock G.M."/>
            <person name="Brown S.J."/>
            <person name="Denell R."/>
            <person name="Beeman R.W."/>
            <person name="Gibbs R."/>
            <person name="Beeman R.W."/>
            <person name="Brown S.J."/>
            <person name="Bucher G."/>
            <person name="Friedrich M."/>
            <person name="Grimmelikhuijzen C.J."/>
            <person name="Klingler M."/>
            <person name="Lorenzen M."/>
            <person name="Richards S."/>
            <person name="Roth S."/>
            <person name="Schroder R."/>
            <person name="Tautz D."/>
            <person name="Zdobnov E.M."/>
            <person name="Muzny D."/>
            <person name="Gibbs R.A."/>
            <person name="Weinstock G.M."/>
            <person name="Attaway T."/>
            <person name="Bell S."/>
            <person name="Buhay C.J."/>
            <person name="Chandrabose M.N."/>
            <person name="Chavez D."/>
            <person name="Clerk-Blankenburg K.P."/>
            <person name="Cree A."/>
            <person name="Dao M."/>
            <person name="Davis C."/>
            <person name="Chacko J."/>
            <person name="Dinh H."/>
            <person name="Dugan-Rocha S."/>
            <person name="Fowler G."/>
            <person name="Garner T.T."/>
            <person name="Garnes J."/>
            <person name="Gnirke A."/>
            <person name="Hawes A."/>
            <person name="Hernandez J."/>
            <person name="Hines S."/>
            <person name="Holder M."/>
            <person name="Hume J."/>
            <person name="Jhangiani S.N."/>
            <person name="Joshi V."/>
            <person name="Khan Z.M."/>
            <person name="Jackson L."/>
            <person name="Kovar C."/>
            <person name="Kowis A."/>
            <person name="Lee S."/>
            <person name="Lewis L.R."/>
            <person name="Margolis J."/>
            <person name="Morgan M."/>
            <person name="Nazareth L.V."/>
            <person name="Nguyen N."/>
            <person name="Okwuonu G."/>
            <person name="Parker D."/>
            <person name="Richards S."/>
            <person name="Ruiz S.J."/>
            <person name="Santibanez J."/>
            <person name="Savard J."/>
            <person name="Scherer S.E."/>
            <person name="Schneider B."/>
            <person name="Sodergren E."/>
            <person name="Tautz D."/>
            <person name="Vattahil S."/>
            <person name="Villasana D."/>
            <person name="White C.S."/>
            <person name="Wright R."/>
            <person name="Park Y."/>
            <person name="Beeman R.W."/>
            <person name="Lord J."/>
            <person name="Oppert B."/>
            <person name="Lorenzen M."/>
            <person name="Brown S."/>
            <person name="Wang L."/>
            <person name="Savard J."/>
            <person name="Tautz D."/>
            <person name="Richards S."/>
            <person name="Weinstock G."/>
            <person name="Gibbs R.A."/>
            <person name="Liu Y."/>
            <person name="Worley K."/>
            <person name="Weinstock G."/>
            <person name="Elsik C.G."/>
            <person name="Reese J.T."/>
            <person name="Elhaik E."/>
            <person name="Landan G."/>
            <person name="Graur D."/>
            <person name="Arensburger P."/>
            <person name="Atkinson P."/>
            <person name="Beeman R.W."/>
            <person name="Beidler J."/>
            <person name="Brown S.J."/>
            <person name="Demuth J.P."/>
            <person name="Drury D.W."/>
            <person name="Du Y.Z."/>
            <person name="Fujiwara H."/>
            <person name="Lorenzen M."/>
            <person name="Maselli V."/>
            <person name="Osanai M."/>
            <person name="Park Y."/>
            <person name="Robertson H.M."/>
            <person name="Tu Z."/>
            <person name="Wang J.J."/>
            <person name="Wang S."/>
            <person name="Richards S."/>
            <person name="Song H."/>
            <person name="Zhang L."/>
            <person name="Sodergren E."/>
            <person name="Werner D."/>
            <person name="Stanke M."/>
            <person name="Morgenstern B."/>
            <person name="Solovyev V."/>
            <person name="Kosarev P."/>
            <person name="Brown G."/>
            <person name="Chen H.C."/>
            <person name="Ermolaeva O."/>
            <person name="Hlavina W."/>
            <person name="Kapustin Y."/>
            <person name="Kiryutin B."/>
            <person name="Kitts P."/>
            <person name="Maglott D."/>
            <person name="Pruitt K."/>
            <person name="Sapojnikov V."/>
            <person name="Souvorov A."/>
            <person name="Mackey A.J."/>
            <person name="Waterhouse R.M."/>
            <person name="Wyder S."/>
            <person name="Zdobnov E.M."/>
            <person name="Zdobnov E.M."/>
            <person name="Wyder S."/>
            <person name="Kriventseva E.V."/>
            <person name="Kadowaki T."/>
            <person name="Bork P."/>
            <person name="Aranda M."/>
            <person name="Bao R."/>
            <person name="Beermann A."/>
            <person name="Berns N."/>
            <person name="Bolognesi R."/>
            <person name="Bonneton F."/>
            <person name="Bopp D."/>
            <person name="Brown S.J."/>
            <person name="Bucher G."/>
            <person name="Butts T."/>
            <person name="Chaumot A."/>
            <person name="Denell R.E."/>
            <person name="Ferrier D.E."/>
            <person name="Friedrich M."/>
            <person name="Gordon C.M."/>
            <person name="Jindra M."/>
            <person name="Klingler M."/>
            <person name="Lan Q."/>
            <person name="Lattorff H.M."/>
            <person name="Laudet V."/>
            <person name="von Levetsow C."/>
            <person name="Liu Z."/>
            <person name="Lutz R."/>
            <person name="Lynch J.A."/>
            <person name="da Fonseca R.N."/>
            <person name="Posnien N."/>
            <person name="Reuter R."/>
            <person name="Roth S."/>
            <person name="Savard J."/>
            <person name="Schinko J.B."/>
            <person name="Schmitt C."/>
            <person name="Schoppmeier M."/>
            <person name="Schroder R."/>
            <person name="Shippy T.D."/>
            <person name="Simonnet F."/>
            <person name="Marques-Souza H."/>
            <person name="Tautz D."/>
            <person name="Tomoyasu Y."/>
            <person name="Trauner J."/>
            <person name="Van der Zee M."/>
            <person name="Vervoort M."/>
            <person name="Wittkopp N."/>
            <person name="Wimmer E.A."/>
            <person name="Yang X."/>
            <person name="Jones A.K."/>
            <person name="Sattelle D.B."/>
            <person name="Ebert P.R."/>
            <person name="Nelson D."/>
            <person name="Scott J.G."/>
            <person name="Beeman R.W."/>
            <person name="Muthukrishnan S."/>
            <person name="Kramer K.J."/>
            <person name="Arakane Y."/>
            <person name="Beeman R.W."/>
            <person name="Zhu Q."/>
            <person name="Hogenkamp D."/>
            <person name="Dixit R."/>
            <person name="Oppert B."/>
            <person name="Jiang H."/>
            <person name="Zou Z."/>
            <person name="Marshall J."/>
            <person name="Elpidina E."/>
            <person name="Vinokurov K."/>
            <person name="Oppert C."/>
            <person name="Zou Z."/>
            <person name="Evans J."/>
            <person name="Lu Z."/>
            <person name="Zhao P."/>
            <person name="Sumathipala N."/>
            <person name="Altincicek B."/>
            <person name="Vilcinskas A."/>
            <person name="Williams M."/>
            <person name="Hultmark D."/>
            <person name="Hetru C."/>
            <person name="Jiang H."/>
            <person name="Grimmelikhuijzen C.J."/>
            <person name="Hauser F."/>
            <person name="Cazzamali G."/>
            <person name="Williamson M."/>
            <person name="Park Y."/>
            <person name="Li B."/>
            <person name="Tanaka Y."/>
            <person name="Predel R."/>
            <person name="Neupert S."/>
            <person name="Schachtner J."/>
            <person name="Verleyen P."/>
            <person name="Raible F."/>
            <person name="Bork P."/>
            <person name="Friedrich M."/>
            <person name="Walden K.K."/>
            <person name="Robertson H.M."/>
            <person name="Angeli S."/>
            <person name="Foret S."/>
            <person name="Bucher G."/>
            <person name="Schuetz S."/>
            <person name="Maleszka R."/>
            <person name="Wimmer E.A."/>
            <person name="Beeman R.W."/>
            <person name="Lorenzen M."/>
            <person name="Tomoyasu Y."/>
            <person name="Miller S.C."/>
            <person name="Grossmann D."/>
            <person name="Bucher G."/>
        </authorList>
    </citation>
    <scope>NUCLEOTIDE SEQUENCE [LARGE SCALE GENOMIC DNA]</scope>
    <source>
        <strain evidence="1 2">Georgia GA2</strain>
    </source>
</reference>
<dbReference type="HOGENOM" id="CLU_3425302_0_0_1"/>
<dbReference type="Proteomes" id="UP000007266">
    <property type="component" value="Linkage group 8"/>
</dbReference>
<evidence type="ECO:0000313" key="1">
    <source>
        <dbReference type="EMBL" id="EFA08364.1"/>
    </source>
</evidence>
<accession>D6WUL0</accession>
<dbReference type="AlphaFoldDB" id="D6WUL0"/>
<gene>
    <name evidence="1" type="primary">GLEAN_06007</name>
    <name evidence="1" type="ORF">TcasGA2_TC006007</name>
</gene>
<reference evidence="1 2" key="2">
    <citation type="journal article" date="2010" name="Nucleic Acids Res.">
        <title>BeetleBase in 2010: revisions to provide comprehensive genomic information for Tribolium castaneum.</title>
        <authorList>
            <person name="Kim H.S."/>
            <person name="Murphy T."/>
            <person name="Xia J."/>
            <person name="Caragea D."/>
            <person name="Park Y."/>
            <person name="Beeman R.W."/>
            <person name="Lorenzen M.D."/>
            <person name="Butcher S."/>
            <person name="Manak J.R."/>
            <person name="Brown S.J."/>
        </authorList>
    </citation>
    <scope>GENOME REANNOTATION</scope>
    <source>
        <strain evidence="1 2">Georgia GA2</strain>
    </source>
</reference>
<dbReference type="EMBL" id="KQ971357">
    <property type="protein sequence ID" value="EFA08364.1"/>
    <property type="molecule type" value="Genomic_DNA"/>
</dbReference>
<proteinExistence type="predicted"/>
<keyword evidence="2" id="KW-1185">Reference proteome</keyword>
<protein>
    <submittedName>
        <fullName evidence="1">Uncharacterized protein</fullName>
    </submittedName>
</protein>
<organism evidence="1 2">
    <name type="scientific">Tribolium castaneum</name>
    <name type="common">Red flour beetle</name>
    <dbReference type="NCBI Taxonomy" id="7070"/>
    <lineage>
        <taxon>Eukaryota</taxon>
        <taxon>Metazoa</taxon>
        <taxon>Ecdysozoa</taxon>
        <taxon>Arthropoda</taxon>
        <taxon>Hexapoda</taxon>
        <taxon>Insecta</taxon>
        <taxon>Pterygota</taxon>
        <taxon>Neoptera</taxon>
        <taxon>Endopterygota</taxon>
        <taxon>Coleoptera</taxon>
        <taxon>Polyphaga</taxon>
        <taxon>Cucujiformia</taxon>
        <taxon>Tenebrionidae</taxon>
        <taxon>Tenebrionidae incertae sedis</taxon>
        <taxon>Tribolium</taxon>
    </lineage>
</organism>
<dbReference type="InParanoid" id="D6WUL0"/>
<name>D6WUL0_TRICA</name>
<sequence>MNLFNEKIQTKSSSLDYVTIQQ</sequence>
<evidence type="ECO:0000313" key="2">
    <source>
        <dbReference type="Proteomes" id="UP000007266"/>
    </source>
</evidence>